<dbReference type="EMBL" id="QWLN02006698">
    <property type="protein sequence ID" value="TEA36268.1"/>
    <property type="molecule type" value="Genomic_DNA"/>
</dbReference>
<organism evidence="6 7">
    <name type="scientific">Sousa chinensis</name>
    <name type="common">Indo-pacific humpbacked dolphin</name>
    <name type="synonym">Steno chinensis</name>
    <dbReference type="NCBI Taxonomy" id="103600"/>
    <lineage>
        <taxon>Eukaryota</taxon>
        <taxon>Metazoa</taxon>
        <taxon>Chordata</taxon>
        <taxon>Craniata</taxon>
        <taxon>Vertebrata</taxon>
        <taxon>Euteleostomi</taxon>
        <taxon>Mammalia</taxon>
        <taxon>Eutheria</taxon>
        <taxon>Laurasiatheria</taxon>
        <taxon>Artiodactyla</taxon>
        <taxon>Whippomorpha</taxon>
        <taxon>Cetacea</taxon>
        <taxon>Odontoceti</taxon>
        <taxon>Delphinidae</taxon>
        <taxon>Sousa</taxon>
    </lineage>
</organism>
<proteinExistence type="inferred from homology"/>
<keyword evidence="7" id="KW-1185">Reference proteome</keyword>
<dbReference type="PANTHER" id="PTHR14440">
    <property type="entry name" value="DNA-DIRECTED RNA POLYMERASE I SUBUNIT RPA49"/>
    <property type="match status" value="1"/>
</dbReference>
<dbReference type="GO" id="GO:0003677">
    <property type="term" value="F:DNA binding"/>
    <property type="evidence" value="ECO:0007669"/>
    <property type="project" value="InterPro"/>
</dbReference>
<dbReference type="GO" id="GO:0005730">
    <property type="term" value="C:nucleolus"/>
    <property type="evidence" value="ECO:0007669"/>
    <property type="project" value="UniProtKB-SubCell"/>
</dbReference>
<reference evidence="6 7" key="1">
    <citation type="journal article" date="2018" name="Genomics">
        <title>Molecular footprints of inshore aquatic adaptation in Indo-Pacific humpback dolphin (Sousa chinensis).</title>
        <authorList>
            <person name="Ming Y."/>
            <person name="Jian J."/>
            <person name="Yu F."/>
            <person name="Yu X."/>
            <person name="Wang J."/>
            <person name="Liu W."/>
        </authorList>
    </citation>
    <scope>NUCLEOTIDE SEQUENCE [LARGE SCALE GENOMIC DNA]</scope>
    <source>
        <strain evidence="6">MY-2018</strain>
        <tissue evidence="6">Skin</tissue>
    </source>
</reference>
<keyword evidence="3" id="KW-0240">DNA-directed RNA polymerase</keyword>
<comment type="similarity">
    <text evidence="2">Belongs to the eukaryotic RPA49/POLR1E RNA polymerase subunit family.</text>
</comment>
<protein>
    <submittedName>
        <fullName evidence="6">Uncharacterized protein</fullName>
    </submittedName>
</protein>
<dbReference type="Pfam" id="PF06870">
    <property type="entry name" value="RNA_pol_I_A49"/>
    <property type="match status" value="1"/>
</dbReference>
<accession>A0A484GL83</accession>
<evidence type="ECO:0000313" key="6">
    <source>
        <dbReference type="EMBL" id="TEA36268.1"/>
    </source>
</evidence>
<dbReference type="GO" id="GO:0000428">
    <property type="term" value="C:DNA-directed RNA polymerase complex"/>
    <property type="evidence" value="ECO:0007669"/>
    <property type="project" value="UniProtKB-KW"/>
</dbReference>
<feature type="non-terminal residue" evidence="6">
    <location>
        <position position="109"/>
    </location>
</feature>
<evidence type="ECO:0000256" key="2">
    <source>
        <dbReference type="ARBA" id="ARBA00009430"/>
    </source>
</evidence>
<dbReference type="InterPro" id="IPR009668">
    <property type="entry name" value="RNA_pol-assoc_fac_A49-like"/>
</dbReference>
<comment type="subcellular location">
    <subcellularLocation>
        <location evidence="1">Nucleus</location>
        <location evidence="1">Nucleolus</location>
    </subcellularLocation>
</comment>
<evidence type="ECO:0000256" key="5">
    <source>
        <dbReference type="ARBA" id="ARBA00023242"/>
    </source>
</evidence>
<evidence type="ECO:0000313" key="7">
    <source>
        <dbReference type="Proteomes" id="UP000295264"/>
    </source>
</evidence>
<keyword evidence="4" id="KW-0804">Transcription</keyword>
<sequence>FGTGALKCNTLCRYFVGILNKISGQMDVYDAELFNMQPLYSDESVQSQSTLESHTKSFREKMDSCIEAFGTTKQKRALNSRRMNKVGSECLNSAVAKAAESIIDTKGVT</sequence>
<evidence type="ECO:0000256" key="4">
    <source>
        <dbReference type="ARBA" id="ARBA00023163"/>
    </source>
</evidence>
<feature type="non-terminal residue" evidence="6">
    <location>
        <position position="1"/>
    </location>
</feature>
<evidence type="ECO:0000256" key="1">
    <source>
        <dbReference type="ARBA" id="ARBA00004604"/>
    </source>
</evidence>
<evidence type="ECO:0000256" key="3">
    <source>
        <dbReference type="ARBA" id="ARBA00022478"/>
    </source>
</evidence>
<gene>
    <name evidence="6" type="ORF">DBR06_SOUSAS18910037</name>
</gene>
<dbReference type="GO" id="GO:0006351">
    <property type="term" value="P:DNA-templated transcription"/>
    <property type="evidence" value="ECO:0007669"/>
    <property type="project" value="InterPro"/>
</dbReference>
<comment type="caution">
    <text evidence="6">The sequence shown here is derived from an EMBL/GenBank/DDBJ whole genome shotgun (WGS) entry which is preliminary data.</text>
</comment>
<dbReference type="Proteomes" id="UP000295264">
    <property type="component" value="Unassembled WGS sequence"/>
</dbReference>
<name>A0A484GL83_SOUCH</name>
<keyword evidence="5" id="KW-0539">Nucleus</keyword>
<dbReference type="AlphaFoldDB" id="A0A484GL83"/>